<dbReference type="EMBL" id="SHKO01000001">
    <property type="protein sequence ID" value="RZT98656.1"/>
    <property type="molecule type" value="Genomic_DNA"/>
</dbReference>
<name>A0A4Q7VQD0_9BURK</name>
<dbReference type="Pfam" id="PF00441">
    <property type="entry name" value="Acyl-CoA_dh_1"/>
    <property type="match status" value="1"/>
</dbReference>
<dbReference type="PANTHER" id="PTHR43884">
    <property type="entry name" value="ACYL-COA DEHYDROGENASE"/>
    <property type="match status" value="1"/>
</dbReference>
<dbReference type="InterPro" id="IPR009100">
    <property type="entry name" value="AcylCoA_DH/oxidase_NM_dom_sf"/>
</dbReference>
<dbReference type="SUPFAM" id="SSF47203">
    <property type="entry name" value="Acyl-CoA dehydrogenase C-terminal domain-like"/>
    <property type="match status" value="1"/>
</dbReference>
<sequence length="419" mass="45270">MQHTDDDLLLDPIRRFLAEQCPLTTLRSALPTDKSLAAGALGPAPGSASLPSGNIAADDASCDDPIFTRLWSQLCDLGWPRLLVGEAHGGIGLGMPQAVKVMELAGSALLPLPLGTWMNTSAFLSEQAAHSPISEWLDRCMHDGRLAGFAIRSGENRLFVPYCRPDSQILTLSYAQGKVWARVAEGIAGGPGIDPFIRNGWLEAPAWQMQDDFACDKVSWDAFELRSRMLVAAELLGVATRALDIASAYARERQQFGRPIGSFQAIKHRLAQDWIDLDNARLLLTQAAASMEPANTGLAQAGYELPDQQARSVDAPAAPALGTETPDGVAQGAKGVAGAAYIAETTLVAILAEHTIQLAASAAVRNALQVHGAMGMTWECDVHFYLKRVHFLCAMMNHRHTEADRLQQVWQLSEDRMAI</sequence>
<dbReference type="GO" id="GO:0050660">
    <property type="term" value="F:flavin adenine dinucleotide binding"/>
    <property type="evidence" value="ECO:0007669"/>
    <property type="project" value="InterPro"/>
</dbReference>
<evidence type="ECO:0000313" key="7">
    <source>
        <dbReference type="EMBL" id="RZT98656.1"/>
    </source>
</evidence>
<dbReference type="Gene3D" id="1.20.140.10">
    <property type="entry name" value="Butyryl-CoA Dehydrogenase, subunit A, domain 3"/>
    <property type="match status" value="1"/>
</dbReference>
<keyword evidence="5" id="KW-0560">Oxidoreductase</keyword>
<comment type="similarity">
    <text evidence="2">Belongs to the acyl-CoA dehydrogenase family.</text>
</comment>
<evidence type="ECO:0000259" key="6">
    <source>
        <dbReference type="Pfam" id="PF00441"/>
    </source>
</evidence>
<dbReference type="SUPFAM" id="SSF56645">
    <property type="entry name" value="Acyl-CoA dehydrogenase NM domain-like"/>
    <property type="match status" value="1"/>
</dbReference>
<evidence type="ECO:0000313" key="8">
    <source>
        <dbReference type="Proteomes" id="UP000293398"/>
    </source>
</evidence>
<evidence type="ECO:0000256" key="4">
    <source>
        <dbReference type="ARBA" id="ARBA00022827"/>
    </source>
</evidence>
<evidence type="ECO:0000256" key="5">
    <source>
        <dbReference type="ARBA" id="ARBA00023002"/>
    </source>
</evidence>
<dbReference type="RefSeq" id="WP_242612109.1">
    <property type="nucleotide sequence ID" value="NZ_SHKO01000001.1"/>
</dbReference>
<keyword evidence="8" id="KW-1185">Reference proteome</keyword>
<dbReference type="Proteomes" id="UP000293398">
    <property type="component" value="Unassembled WGS sequence"/>
</dbReference>
<dbReference type="Gene3D" id="1.10.540.10">
    <property type="entry name" value="Acyl-CoA dehydrogenase/oxidase, N-terminal domain"/>
    <property type="match status" value="1"/>
</dbReference>
<dbReference type="PANTHER" id="PTHR43884:SF20">
    <property type="entry name" value="ACYL-COA DEHYDROGENASE FADE28"/>
    <property type="match status" value="1"/>
</dbReference>
<evidence type="ECO:0000256" key="1">
    <source>
        <dbReference type="ARBA" id="ARBA00001974"/>
    </source>
</evidence>
<comment type="caution">
    <text evidence="7">The sequence shown here is derived from an EMBL/GenBank/DDBJ whole genome shotgun (WGS) entry which is preliminary data.</text>
</comment>
<evidence type="ECO:0000256" key="3">
    <source>
        <dbReference type="ARBA" id="ARBA00022630"/>
    </source>
</evidence>
<dbReference type="InterPro" id="IPR037069">
    <property type="entry name" value="AcylCoA_DH/ox_N_sf"/>
</dbReference>
<organism evidence="7 8">
    <name type="scientific">Advenella incenata</name>
    <dbReference type="NCBI Taxonomy" id="267800"/>
    <lineage>
        <taxon>Bacteria</taxon>
        <taxon>Pseudomonadati</taxon>
        <taxon>Pseudomonadota</taxon>
        <taxon>Betaproteobacteria</taxon>
        <taxon>Burkholderiales</taxon>
        <taxon>Alcaligenaceae</taxon>
    </lineage>
</organism>
<feature type="domain" description="Acyl-CoA dehydrogenase/oxidase C-terminal" evidence="6">
    <location>
        <begin position="227"/>
        <end position="294"/>
    </location>
</feature>
<comment type="cofactor">
    <cofactor evidence="1">
        <name>FAD</name>
        <dbReference type="ChEBI" id="CHEBI:57692"/>
    </cofactor>
</comment>
<accession>A0A4Q7VQD0</accession>
<evidence type="ECO:0000256" key="2">
    <source>
        <dbReference type="ARBA" id="ARBA00009347"/>
    </source>
</evidence>
<dbReference type="AlphaFoldDB" id="A0A4Q7VQD0"/>
<dbReference type="InterPro" id="IPR036250">
    <property type="entry name" value="AcylCo_DH-like_C"/>
</dbReference>
<dbReference type="InterPro" id="IPR009075">
    <property type="entry name" value="AcylCo_DH/oxidase_C"/>
</dbReference>
<keyword evidence="4" id="KW-0274">FAD</keyword>
<gene>
    <name evidence="7" type="ORF">EV681_0434</name>
</gene>
<dbReference type="GO" id="GO:0003995">
    <property type="term" value="F:acyl-CoA dehydrogenase activity"/>
    <property type="evidence" value="ECO:0007669"/>
    <property type="project" value="TreeGrafter"/>
</dbReference>
<reference evidence="7 8" key="1">
    <citation type="submission" date="2019-02" db="EMBL/GenBank/DDBJ databases">
        <title>Genomic Encyclopedia of Type Strains, Phase IV (KMG-IV): sequencing the most valuable type-strain genomes for metagenomic binning, comparative biology and taxonomic classification.</title>
        <authorList>
            <person name="Goeker M."/>
        </authorList>
    </citation>
    <scope>NUCLEOTIDE SEQUENCE [LARGE SCALE GENOMIC DNA]</scope>
    <source>
        <strain evidence="7 8">DSM 23814</strain>
    </source>
</reference>
<proteinExistence type="inferred from homology"/>
<protein>
    <submittedName>
        <fullName evidence="7">Acyl-CoA dehydrogenase-like protein</fullName>
    </submittedName>
</protein>
<keyword evidence="3" id="KW-0285">Flavoprotein</keyword>